<dbReference type="InterPro" id="IPR003661">
    <property type="entry name" value="HisK_dim/P_dom"/>
</dbReference>
<feature type="domain" description="Histidine kinase" evidence="9">
    <location>
        <begin position="156"/>
        <end position="369"/>
    </location>
</feature>
<dbReference type="SUPFAM" id="SSF47384">
    <property type="entry name" value="Homodimeric domain of signal transducing histidine kinase"/>
    <property type="match status" value="1"/>
</dbReference>
<evidence type="ECO:0000259" key="9">
    <source>
        <dbReference type="PROSITE" id="PS50109"/>
    </source>
</evidence>
<evidence type="ECO:0000256" key="8">
    <source>
        <dbReference type="SAM" id="Phobius"/>
    </source>
</evidence>
<gene>
    <name evidence="10" type="ORF">FDF74_03320</name>
</gene>
<evidence type="ECO:0000256" key="2">
    <source>
        <dbReference type="ARBA" id="ARBA00004370"/>
    </source>
</evidence>
<dbReference type="InterPro" id="IPR036097">
    <property type="entry name" value="HisK_dim/P_sf"/>
</dbReference>
<evidence type="ECO:0000313" key="10">
    <source>
        <dbReference type="EMBL" id="NEZ46241.1"/>
    </source>
</evidence>
<dbReference type="SUPFAM" id="SSF55874">
    <property type="entry name" value="ATPase domain of HSP90 chaperone/DNA topoisomerase II/histidine kinase"/>
    <property type="match status" value="1"/>
</dbReference>
<name>A0A6M0R7N2_9CLOT</name>
<keyword evidence="8" id="KW-1133">Transmembrane helix</keyword>
<dbReference type="Gene3D" id="1.10.287.130">
    <property type="match status" value="1"/>
</dbReference>
<dbReference type="InterPro" id="IPR005467">
    <property type="entry name" value="His_kinase_dom"/>
</dbReference>
<dbReference type="PANTHER" id="PTHR45453">
    <property type="entry name" value="PHOSPHATE REGULON SENSOR PROTEIN PHOR"/>
    <property type="match status" value="1"/>
</dbReference>
<keyword evidence="5" id="KW-0808">Transferase</keyword>
<dbReference type="GO" id="GO:0004721">
    <property type="term" value="F:phosphoprotein phosphatase activity"/>
    <property type="evidence" value="ECO:0007669"/>
    <property type="project" value="TreeGrafter"/>
</dbReference>
<sequence>MKRRKWKINYYILAFIIFIGVMVFIDFKLEGVVAEYFERTMLFDKERVAFCGTDRTRGTFYWPRFKDVLIDMAIAGFLLLEIVVYFTLKYSKNKNEQKIINQLEKRIDLLSKGQVPEEVKELKLIDSGVNKIIHDNELVKREMLIEMNKKNDLVTYLAHDLKTPLTSIIGYLTILDEVDIPENIRKDYIKKLLEKSYRLEDLTNQFFDITRFGLQEIPLNKSLLDAEFFLEQLIEELYPLLIKKNLKFHMNLPPNMKIYVDGSLFARVLNNLLKNAIVYGYKDSIIEINGKINENTIQLFIENDGDVISHEELKLIFKKFYRRDKSRSEEAGAGLGLAIARKIVEKHEGSLEAESNKDHIVFIITLPKS</sequence>
<evidence type="ECO:0000313" key="11">
    <source>
        <dbReference type="Proteomes" id="UP000473885"/>
    </source>
</evidence>
<dbReference type="Pfam" id="PF02518">
    <property type="entry name" value="HATPase_c"/>
    <property type="match status" value="1"/>
</dbReference>
<organism evidence="10 11">
    <name type="scientific">Clostridium niameyense</name>
    <dbReference type="NCBI Taxonomy" id="1622073"/>
    <lineage>
        <taxon>Bacteria</taxon>
        <taxon>Bacillati</taxon>
        <taxon>Bacillota</taxon>
        <taxon>Clostridia</taxon>
        <taxon>Eubacteriales</taxon>
        <taxon>Clostridiaceae</taxon>
        <taxon>Clostridium</taxon>
    </lineage>
</organism>
<dbReference type="PROSITE" id="PS50109">
    <property type="entry name" value="HIS_KIN"/>
    <property type="match status" value="1"/>
</dbReference>
<dbReference type="InterPro" id="IPR050351">
    <property type="entry name" value="BphY/WalK/GraS-like"/>
</dbReference>
<dbReference type="AlphaFoldDB" id="A0A6M0R7N2"/>
<dbReference type="GO" id="GO:0016036">
    <property type="term" value="P:cellular response to phosphate starvation"/>
    <property type="evidence" value="ECO:0007669"/>
    <property type="project" value="TreeGrafter"/>
</dbReference>
<protein>
    <recommendedName>
        <fullName evidence="3">histidine kinase</fullName>
        <ecNumber evidence="3">2.7.13.3</ecNumber>
    </recommendedName>
</protein>
<dbReference type="EC" id="2.7.13.3" evidence="3"/>
<keyword evidence="11" id="KW-1185">Reference proteome</keyword>
<dbReference type="Pfam" id="PF00512">
    <property type="entry name" value="HisKA"/>
    <property type="match status" value="1"/>
</dbReference>
<keyword evidence="7" id="KW-0902">Two-component regulatory system</keyword>
<comment type="subcellular location">
    <subcellularLocation>
        <location evidence="2">Membrane</location>
    </subcellularLocation>
</comment>
<keyword evidence="8" id="KW-0472">Membrane</keyword>
<evidence type="ECO:0000256" key="1">
    <source>
        <dbReference type="ARBA" id="ARBA00000085"/>
    </source>
</evidence>
<evidence type="ECO:0000256" key="6">
    <source>
        <dbReference type="ARBA" id="ARBA00022777"/>
    </source>
</evidence>
<comment type="caution">
    <text evidence="10">The sequence shown here is derived from an EMBL/GenBank/DDBJ whole genome shotgun (WGS) entry which is preliminary data.</text>
</comment>
<dbReference type="SMART" id="SM00388">
    <property type="entry name" value="HisKA"/>
    <property type="match status" value="1"/>
</dbReference>
<keyword evidence="8" id="KW-0812">Transmembrane</keyword>
<dbReference type="CDD" id="cd00082">
    <property type="entry name" value="HisKA"/>
    <property type="match status" value="1"/>
</dbReference>
<keyword evidence="4" id="KW-0597">Phosphoprotein</keyword>
<dbReference type="GO" id="GO:0005886">
    <property type="term" value="C:plasma membrane"/>
    <property type="evidence" value="ECO:0007669"/>
    <property type="project" value="TreeGrafter"/>
</dbReference>
<proteinExistence type="predicted"/>
<dbReference type="Proteomes" id="UP000473885">
    <property type="component" value="Unassembled WGS sequence"/>
</dbReference>
<evidence type="ECO:0000256" key="5">
    <source>
        <dbReference type="ARBA" id="ARBA00022679"/>
    </source>
</evidence>
<feature type="transmembrane region" description="Helical" evidence="8">
    <location>
        <begin position="9"/>
        <end position="27"/>
    </location>
</feature>
<dbReference type="PRINTS" id="PR00344">
    <property type="entry name" value="BCTRLSENSOR"/>
</dbReference>
<reference evidence="10 11" key="1">
    <citation type="submission" date="2019-04" db="EMBL/GenBank/DDBJ databases">
        <title>Genome sequencing of Clostridium botulinum Groups I-IV and Clostridium butyricum.</title>
        <authorList>
            <person name="Brunt J."/>
            <person name="Van Vliet A.H.M."/>
            <person name="Stringer S.C."/>
            <person name="Carter A.T."/>
            <person name="Peck M.W."/>
        </authorList>
    </citation>
    <scope>NUCLEOTIDE SEQUENCE [LARGE SCALE GENOMIC DNA]</scope>
    <source>
        <strain evidence="10 11">IFR 18/094</strain>
    </source>
</reference>
<keyword evidence="6 10" id="KW-0418">Kinase</keyword>
<evidence type="ECO:0000256" key="7">
    <source>
        <dbReference type="ARBA" id="ARBA00023012"/>
    </source>
</evidence>
<evidence type="ECO:0000256" key="4">
    <source>
        <dbReference type="ARBA" id="ARBA00022553"/>
    </source>
</evidence>
<dbReference type="GO" id="GO:0000155">
    <property type="term" value="F:phosphorelay sensor kinase activity"/>
    <property type="evidence" value="ECO:0007669"/>
    <property type="project" value="InterPro"/>
</dbReference>
<evidence type="ECO:0000256" key="3">
    <source>
        <dbReference type="ARBA" id="ARBA00012438"/>
    </source>
</evidence>
<dbReference type="SMART" id="SM00387">
    <property type="entry name" value="HATPase_c"/>
    <property type="match status" value="1"/>
</dbReference>
<comment type="catalytic activity">
    <reaction evidence="1">
        <text>ATP + protein L-histidine = ADP + protein N-phospho-L-histidine.</text>
        <dbReference type="EC" id="2.7.13.3"/>
    </reaction>
</comment>
<dbReference type="InterPro" id="IPR036890">
    <property type="entry name" value="HATPase_C_sf"/>
</dbReference>
<feature type="transmembrane region" description="Helical" evidence="8">
    <location>
        <begin position="68"/>
        <end position="88"/>
    </location>
</feature>
<dbReference type="InterPro" id="IPR004358">
    <property type="entry name" value="Sig_transdc_His_kin-like_C"/>
</dbReference>
<dbReference type="FunFam" id="3.30.565.10:FF:000006">
    <property type="entry name" value="Sensor histidine kinase WalK"/>
    <property type="match status" value="1"/>
</dbReference>
<accession>A0A6M0R7N2</accession>
<dbReference type="InterPro" id="IPR003594">
    <property type="entry name" value="HATPase_dom"/>
</dbReference>
<dbReference type="Gene3D" id="3.30.565.10">
    <property type="entry name" value="Histidine kinase-like ATPase, C-terminal domain"/>
    <property type="match status" value="1"/>
</dbReference>
<dbReference type="EMBL" id="SXDP01000002">
    <property type="protein sequence ID" value="NEZ46241.1"/>
    <property type="molecule type" value="Genomic_DNA"/>
</dbReference>
<dbReference type="PANTHER" id="PTHR45453:SF1">
    <property type="entry name" value="PHOSPHATE REGULON SENSOR PROTEIN PHOR"/>
    <property type="match status" value="1"/>
</dbReference>